<dbReference type="EMBL" id="BHWB01000002">
    <property type="protein sequence ID" value="GCB33788.1"/>
    <property type="molecule type" value="Genomic_DNA"/>
</dbReference>
<evidence type="ECO:0000313" key="2">
    <source>
        <dbReference type="Proteomes" id="UP000288079"/>
    </source>
</evidence>
<sequence length="126" mass="14611">MLIYLNDLFACSGLNQTYKDNIAPFIALDFGKNKESEDINTDNYKGHIHNVHLYGDHLFFSFNYASSDKIHYEGFNCYISLKNSKMKIYTFNVVHDEKTIVSPLPEIKNISKVKNYVSNCTKRITQ</sequence>
<protein>
    <submittedName>
        <fullName evidence="1">Uncharacterized protein</fullName>
    </submittedName>
</protein>
<dbReference type="AlphaFoldDB" id="A0A401LQG3"/>
<dbReference type="Proteomes" id="UP000288079">
    <property type="component" value="Unassembled WGS sequence"/>
</dbReference>
<evidence type="ECO:0000313" key="1">
    <source>
        <dbReference type="EMBL" id="GCB33788.1"/>
    </source>
</evidence>
<proteinExistence type="predicted"/>
<organism evidence="1 2">
    <name type="scientific">Bacteroides faecalis</name>
    <dbReference type="NCBI Taxonomy" id="2447885"/>
    <lineage>
        <taxon>Bacteria</taxon>
        <taxon>Pseudomonadati</taxon>
        <taxon>Bacteroidota</taxon>
        <taxon>Bacteroidia</taxon>
        <taxon>Bacteroidales</taxon>
        <taxon>Bacteroidaceae</taxon>
        <taxon>Bacteroides</taxon>
    </lineage>
</organism>
<reference evidence="1 2" key="1">
    <citation type="submission" date="2018-10" db="EMBL/GenBank/DDBJ databases">
        <title>Draft Genome Sequence of Bacteroides sp. KCTC 15687.</title>
        <authorList>
            <person name="Yu S.Y."/>
            <person name="Kim J.S."/>
            <person name="Oh B.S."/>
            <person name="Park S.H."/>
            <person name="Kang S.W."/>
            <person name="Park J.E."/>
            <person name="Choi S.H."/>
            <person name="Han K.I."/>
            <person name="Lee K.C."/>
            <person name="Eom M.K."/>
            <person name="Suh M.K."/>
            <person name="Lee D.H."/>
            <person name="Yoon H."/>
            <person name="Kim B."/>
            <person name="Yang S.J."/>
            <person name="Lee J.S."/>
            <person name="Lee J.H."/>
        </authorList>
    </citation>
    <scope>NUCLEOTIDE SEQUENCE [LARGE SCALE GENOMIC DNA]</scope>
    <source>
        <strain evidence="1 2">KCTC 15687</strain>
    </source>
</reference>
<gene>
    <name evidence="1" type="ORF">KGMB02408_07330</name>
</gene>
<accession>A0A401LQG3</accession>
<comment type="caution">
    <text evidence="1">The sequence shown here is derived from an EMBL/GenBank/DDBJ whole genome shotgun (WGS) entry which is preliminary data.</text>
</comment>
<keyword evidence="2" id="KW-1185">Reference proteome</keyword>
<name>A0A401LQG3_9BACE</name>